<evidence type="ECO:0000313" key="4">
    <source>
        <dbReference type="Proteomes" id="UP000295565"/>
    </source>
</evidence>
<comment type="caution">
    <text evidence="3">The sequence shown here is derived from an EMBL/GenBank/DDBJ whole genome shotgun (WGS) entry which is preliminary data.</text>
</comment>
<proteinExistence type="predicted"/>
<dbReference type="Proteomes" id="UP000295565">
    <property type="component" value="Unassembled WGS sequence"/>
</dbReference>
<dbReference type="PIRSF" id="PIRSF026760">
    <property type="entry name" value="UCP026760"/>
    <property type="match status" value="1"/>
</dbReference>
<dbReference type="SUPFAM" id="SSF52540">
    <property type="entry name" value="P-loop containing nucleoside triphosphate hydrolases"/>
    <property type="match status" value="1"/>
</dbReference>
<dbReference type="AlphaFoldDB" id="A0A4R1J7I3"/>
<reference evidence="3 4" key="1">
    <citation type="submission" date="2019-03" db="EMBL/GenBank/DDBJ databases">
        <title>Genomic Encyclopedia of Type Strains, Phase IV (KMG-IV): sequencing the most valuable type-strain genomes for metagenomic binning, comparative biology and taxonomic classification.</title>
        <authorList>
            <person name="Goeker M."/>
        </authorList>
    </citation>
    <scope>NUCLEOTIDE SEQUENCE [LARGE SCALE GENOMIC DNA]</scope>
    <source>
        <strain evidence="3 4">DSM 18577</strain>
    </source>
</reference>
<dbReference type="InterPro" id="IPR035086">
    <property type="entry name" value="DgcN-like_C"/>
</dbReference>
<dbReference type="OrthoDB" id="9778498at2"/>
<dbReference type="PANTHER" id="PTHR40690">
    <property type="entry name" value="GLL3100 PROTEIN"/>
    <property type="match status" value="1"/>
</dbReference>
<organism evidence="3 4">
    <name type="scientific">Celerinatantimonas diazotrophica</name>
    <dbReference type="NCBI Taxonomy" id="412034"/>
    <lineage>
        <taxon>Bacteria</taxon>
        <taxon>Pseudomonadati</taxon>
        <taxon>Pseudomonadota</taxon>
        <taxon>Gammaproteobacteria</taxon>
        <taxon>Celerinatantimonadaceae</taxon>
        <taxon>Celerinatantimonas</taxon>
    </lineage>
</organism>
<dbReference type="Pfam" id="PF17396">
    <property type="entry name" value="DUF1611_N"/>
    <property type="match status" value="1"/>
</dbReference>
<dbReference type="NCBIfam" id="NF041892">
    <property type="entry name" value="DgcN"/>
    <property type="match status" value="1"/>
</dbReference>
<name>A0A4R1J7I3_9GAMM</name>
<evidence type="ECO:0000259" key="1">
    <source>
        <dbReference type="Pfam" id="PF07755"/>
    </source>
</evidence>
<dbReference type="InterPro" id="IPR027417">
    <property type="entry name" value="P-loop_NTPase"/>
</dbReference>
<dbReference type="EMBL" id="SMGD01000019">
    <property type="protein sequence ID" value="TCK46435.1"/>
    <property type="molecule type" value="Genomic_DNA"/>
</dbReference>
<keyword evidence="4" id="KW-1185">Reference proteome</keyword>
<dbReference type="InterPro" id="IPR011669">
    <property type="entry name" value="DgcN-like"/>
</dbReference>
<sequence length="336" mass="36317">MDIPQPYLLFLGDVTDPLAAKTARGIHAWRPQQCVGQLRIATTGVTLGLDDLTIEQACEKGAKTLVLGTANAGGFLPEHWLETIRQAIRSGMNVASGLHERLNDNVELTELAKTHQVKLFDVRHTQEKLKVGNGKPRAGKRVLTVGTDCAVGKMYTSLALEAAMLELNMNAQFRATGQTGILVAGTGISIDAVVSDFISGAAELISPENSDDHWDIIEGQGSLFHPSYAGVSLGLLHGSQPDYLVMCHEMGRPHTRHLPHHPLVSLADCIKENLRVAKVTNAHTELAGIAVNTSQYSDEQAHRYLSEISQEFGVPATDPVRYGIAEIAQFLKVHGG</sequence>
<dbReference type="PANTHER" id="PTHR40690:SF1">
    <property type="entry name" value="DUF1611 DOMAIN-CONTAINING PROTEIN"/>
    <property type="match status" value="1"/>
</dbReference>
<dbReference type="Gene3D" id="3.40.50.300">
    <property type="entry name" value="P-loop containing nucleotide triphosphate hydrolases"/>
    <property type="match status" value="1"/>
</dbReference>
<dbReference type="Gene3D" id="3.40.50.720">
    <property type="entry name" value="NAD(P)-binding Rossmann-like Domain"/>
    <property type="match status" value="1"/>
</dbReference>
<dbReference type="Pfam" id="PF07755">
    <property type="entry name" value="DUF1611"/>
    <property type="match status" value="1"/>
</dbReference>
<feature type="domain" description="D-glutamate N-acetyltransferase-like N-terminal" evidence="2">
    <location>
        <begin position="54"/>
        <end position="124"/>
    </location>
</feature>
<evidence type="ECO:0000259" key="2">
    <source>
        <dbReference type="Pfam" id="PF17396"/>
    </source>
</evidence>
<evidence type="ECO:0000313" key="3">
    <source>
        <dbReference type="EMBL" id="TCK46435.1"/>
    </source>
</evidence>
<protein>
    <submittedName>
        <fullName evidence="3">Putative NAD-dependent epimerase/dehydratase family protein</fullName>
    </submittedName>
</protein>
<dbReference type="RefSeq" id="WP_131914433.1">
    <property type="nucleotide sequence ID" value="NZ_OU594967.1"/>
</dbReference>
<gene>
    <name evidence="3" type="ORF">EV690_3715</name>
</gene>
<accession>A0A4R1J7I3</accession>
<dbReference type="InterPro" id="IPR035402">
    <property type="entry name" value="DgcN-like_N"/>
</dbReference>
<feature type="domain" description="D-glutamate N-acetyltransferase-like C-terminal" evidence="1">
    <location>
        <begin position="131"/>
        <end position="327"/>
    </location>
</feature>